<evidence type="ECO:0000313" key="3">
    <source>
        <dbReference type="Proteomes" id="UP001501772"/>
    </source>
</evidence>
<dbReference type="EMBL" id="BAABBY010000001">
    <property type="protein sequence ID" value="GAA4196058.1"/>
    <property type="molecule type" value="Genomic_DNA"/>
</dbReference>
<organism evidence="2 3">
    <name type="scientific">Pedobacter jeongneungensis</name>
    <dbReference type="NCBI Taxonomy" id="947309"/>
    <lineage>
        <taxon>Bacteria</taxon>
        <taxon>Pseudomonadati</taxon>
        <taxon>Bacteroidota</taxon>
        <taxon>Sphingobacteriia</taxon>
        <taxon>Sphingobacteriales</taxon>
        <taxon>Sphingobacteriaceae</taxon>
        <taxon>Pedobacter</taxon>
    </lineage>
</organism>
<evidence type="ECO:0000313" key="2">
    <source>
        <dbReference type="EMBL" id="GAA4196058.1"/>
    </source>
</evidence>
<dbReference type="Proteomes" id="UP001501772">
    <property type="component" value="Unassembled WGS sequence"/>
</dbReference>
<sequence>MGKHLVKSSPVPFLGKDEQIKCIKYTEICGHPKIEDESFSKSGEDFSKSQPRLSERNRSKTDPQHGRDTDEEKDKGI</sequence>
<proteinExistence type="predicted"/>
<evidence type="ECO:0000256" key="1">
    <source>
        <dbReference type="SAM" id="MobiDB-lite"/>
    </source>
</evidence>
<accession>A0ABP8B2W9</accession>
<gene>
    <name evidence="2" type="ORF">GCM10022289_01130</name>
</gene>
<reference evidence="3" key="1">
    <citation type="journal article" date="2019" name="Int. J. Syst. Evol. Microbiol.">
        <title>The Global Catalogue of Microorganisms (GCM) 10K type strain sequencing project: providing services to taxonomists for standard genome sequencing and annotation.</title>
        <authorList>
            <consortium name="The Broad Institute Genomics Platform"/>
            <consortium name="The Broad Institute Genome Sequencing Center for Infectious Disease"/>
            <person name="Wu L."/>
            <person name="Ma J."/>
        </authorList>
    </citation>
    <scope>NUCLEOTIDE SEQUENCE [LARGE SCALE GENOMIC DNA]</scope>
    <source>
        <strain evidence="3">JCM 17626</strain>
    </source>
</reference>
<keyword evidence="3" id="KW-1185">Reference proteome</keyword>
<comment type="caution">
    <text evidence="2">The sequence shown here is derived from an EMBL/GenBank/DDBJ whole genome shotgun (WGS) entry which is preliminary data.</text>
</comment>
<protein>
    <submittedName>
        <fullName evidence="2">Uncharacterized protein</fullName>
    </submittedName>
</protein>
<feature type="region of interest" description="Disordered" evidence="1">
    <location>
        <begin position="34"/>
        <end position="77"/>
    </location>
</feature>
<name>A0ABP8B2W9_9SPHI</name>